<dbReference type="Pfam" id="PF00441">
    <property type="entry name" value="Acyl-CoA_dh_1"/>
    <property type="match status" value="1"/>
</dbReference>
<dbReference type="Pfam" id="PF02771">
    <property type="entry name" value="Acyl-CoA_dh_N"/>
    <property type="match status" value="1"/>
</dbReference>
<evidence type="ECO:0000259" key="9">
    <source>
        <dbReference type="Pfam" id="PF02771"/>
    </source>
</evidence>
<evidence type="ECO:0000256" key="4">
    <source>
        <dbReference type="ARBA" id="ARBA00022827"/>
    </source>
</evidence>
<gene>
    <name evidence="10" type="ORF">PLOB_00028356</name>
</gene>
<reference evidence="10 11" key="1">
    <citation type="submission" date="2022-05" db="EMBL/GenBank/DDBJ databases">
        <authorList>
            <consortium name="Genoscope - CEA"/>
            <person name="William W."/>
        </authorList>
    </citation>
    <scope>NUCLEOTIDE SEQUENCE [LARGE SCALE GENOMIC DNA]</scope>
</reference>
<evidence type="ECO:0000259" key="8">
    <source>
        <dbReference type="Pfam" id="PF02770"/>
    </source>
</evidence>
<protein>
    <recommendedName>
        <fullName evidence="12">Acyl-CoA dehydrogenase 6</fullName>
    </recommendedName>
</protein>
<dbReference type="InterPro" id="IPR013786">
    <property type="entry name" value="AcylCoA_DH/ox_N"/>
</dbReference>
<accession>A0ABN8NXC9</accession>
<dbReference type="Gene3D" id="1.10.540.10">
    <property type="entry name" value="Acyl-CoA dehydrogenase/oxidase, N-terminal domain"/>
    <property type="match status" value="1"/>
</dbReference>
<feature type="domain" description="Acyl-CoA dehydrogenase/oxidase N-terminal" evidence="9">
    <location>
        <begin position="46"/>
        <end position="160"/>
    </location>
</feature>
<comment type="similarity">
    <text evidence="2 6">Belongs to the acyl-CoA dehydrogenase family.</text>
</comment>
<evidence type="ECO:0000256" key="1">
    <source>
        <dbReference type="ARBA" id="ARBA00001974"/>
    </source>
</evidence>
<dbReference type="InterPro" id="IPR036250">
    <property type="entry name" value="AcylCo_DH-like_C"/>
</dbReference>
<dbReference type="InterPro" id="IPR037069">
    <property type="entry name" value="AcylCoA_DH/ox_N_sf"/>
</dbReference>
<comment type="caution">
    <text evidence="10">The sequence shown here is derived from an EMBL/GenBank/DDBJ whole genome shotgun (WGS) entry which is preliminary data.</text>
</comment>
<dbReference type="InterPro" id="IPR006091">
    <property type="entry name" value="Acyl-CoA_Oxase/DH_mid-dom"/>
</dbReference>
<dbReference type="SUPFAM" id="SSF56645">
    <property type="entry name" value="Acyl-CoA dehydrogenase NM domain-like"/>
    <property type="match status" value="1"/>
</dbReference>
<dbReference type="InterPro" id="IPR009100">
    <property type="entry name" value="AcylCoA_DH/oxidase_NM_dom_sf"/>
</dbReference>
<dbReference type="SUPFAM" id="SSF47203">
    <property type="entry name" value="Acyl-CoA dehydrogenase C-terminal domain-like"/>
    <property type="match status" value="1"/>
</dbReference>
<dbReference type="Proteomes" id="UP001159405">
    <property type="component" value="Unassembled WGS sequence"/>
</dbReference>
<evidence type="ECO:0000259" key="7">
    <source>
        <dbReference type="Pfam" id="PF00441"/>
    </source>
</evidence>
<dbReference type="Gene3D" id="2.40.110.10">
    <property type="entry name" value="Butyryl-CoA Dehydrogenase, subunit A, domain 2"/>
    <property type="match status" value="1"/>
</dbReference>
<feature type="domain" description="Acyl-CoA dehydrogenase/oxidase C-terminal" evidence="7">
    <location>
        <begin position="271"/>
        <end position="417"/>
    </location>
</feature>
<sequence>MATIIGTTVLRRTTRNLRPLSRLLSTETHLKIKLEPYELTHETIFNEDHAELRASLNKFIQKEINPFVDEWENAKSFPAHELFKKIGSAGFFGVNKPTKYGGLGLDYSFSVAMAEELGSITCGAIPMAIGVQADMATPALMRFGSEELKKQFLVPTIAGDFVACLGVSEPGAGSDVASIKTVAVKKGDDYVINGSKLWITNGLQADWICLLVNTSEGPAHKNKSLICVPLNLPGVQKARNINKLGMHSSDTAELFFEDVKVPQSYRIGKEGMGFTYQMMQFVDERVFAGASVLLSMERLINDTAAYCAQRKAFGKSILDNQYVHFRLAELQTEVELLRSLVYRTTALYLEGKDVNKLASMLKLKAGRLVREVPDSCLQFWGGMGFTSDVEVSRAYRDNRLLSIGGGADEVMLSIICKYMGTFPKDQTLF</sequence>
<keyword evidence="11" id="KW-1185">Reference proteome</keyword>
<dbReference type="EMBL" id="CALNXK010000035">
    <property type="protein sequence ID" value="CAH3120939.1"/>
    <property type="molecule type" value="Genomic_DNA"/>
</dbReference>
<dbReference type="PROSITE" id="PS00072">
    <property type="entry name" value="ACYL_COA_DH_1"/>
    <property type="match status" value="1"/>
</dbReference>
<feature type="domain" description="Acyl-CoA oxidase/dehydrogenase middle" evidence="8">
    <location>
        <begin position="164"/>
        <end position="259"/>
    </location>
</feature>
<organism evidence="10 11">
    <name type="scientific">Porites lobata</name>
    <dbReference type="NCBI Taxonomy" id="104759"/>
    <lineage>
        <taxon>Eukaryota</taxon>
        <taxon>Metazoa</taxon>
        <taxon>Cnidaria</taxon>
        <taxon>Anthozoa</taxon>
        <taxon>Hexacorallia</taxon>
        <taxon>Scleractinia</taxon>
        <taxon>Fungiina</taxon>
        <taxon>Poritidae</taxon>
        <taxon>Porites</taxon>
    </lineage>
</organism>
<keyword evidence="3 6" id="KW-0285">Flavoprotein</keyword>
<dbReference type="InterPro" id="IPR009075">
    <property type="entry name" value="AcylCo_DH/oxidase_C"/>
</dbReference>
<evidence type="ECO:0000313" key="11">
    <source>
        <dbReference type="Proteomes" id="UP001159405"/>
    </source>
</evidence>
<keyword evidence="5 6" id="KW-0560">Oxidoreductase</keyword>
<evidence type="ECO:0000256" key="6">
    <source>
        <dbReference type="RuleBase" id="RU362125"/>
    </source>
</evidence>
<proteinExistence type="inferred from homology"/>
<dbReference type="PANTHER" id="PTHR48083:SF6">
    <property type="entry name" value="ACYL-COA DEHYDROGENASE 6"/>
    <property type="match status" value="1"/>
</dbReference>
<evidence type="ECO:0000256" key="2">
    <source>
        <dbReference type="ARBA" id="ARBA00009347"/>
    </source>
</evidence>
<dbReference type="PANTHER" id="PTHR48083">
    <property type="entry name" value="MEDIUM-CHAIN SPECIFIC ACYL-COA DEHYDROGENASE, MITOCHONDRIAL-RELATED"/>
    <property type="match status" value="1"/>
</dbReference>
<dbReference type="InterPro" id="IPR046373">
    <property type="entry name" value="Acyl-CoA_Oxase/DH_mid-dom_sf"/>
</dbReference>
<keyword evidence="4 6" id="KW-0274">FAD</keyword>
<name>A0ABN8NXC9_9CNID</name>
<dbReference type="Gene3D" id="1.20.140.10">
    <property type="entry name" value="Butyryl-CoA Dehydrogenase, subunit A, domain 3"/>
    <property type="match status" value="1"/>
</dbReference>
<evidence type="ECO:0000256" key="3">
    <source>
        <dbReference type="ARBA" id="ARBA00022630"/>
    </source>
</evidence>
<evidence type="ECO:0000313" key="10">
    <source>
        <dbReference type="EMBL" id="CAH3120939.1"/>
    </source>
</evidence>
<dbReference type="InterPro" id="IPR050741">
    <property type="entry name" value="Acyl-CoA_dehydrogenase"/>
</dbReference>
<comment type="cofactor">
    <cofactor evidence="1 6">
        <name>FAD</name>
        <dbReference type="ChEBI" id="CHEBI:57692"/>
    </cofactor>
</comment>
<dbReference type="Pfam" id="PF02770">
    <property type="entry name" value="Acyl-CoA_dh_M"/>
    <property type="match status" value="1"/>
</dbReference>
<evidence type="ECO:0000256" key="5">
    <source>
        <dbReference type="ARBA" id="ARBA00023002"/>
    </source>
</evidence>
<evidence type="ECO:0008006" key="12">
    <source>
        <dbReference type="Google" id="ProtNLM"/>
    </source>
</evidence>
<dbReference type="PROSITE" id="PS00073">
    <property type="entry name" value="ACYL_COA_DH_2"/>
    <property type="match status" value="1"/>
</dbReference>
<dbReference type="InterPro" id="IPR006089">
    <property type="entry name" value="Acyl-CoA_DH_CS"/>
</dbReference>